<dbReference type="PANTHER" id="PTHR32522">
    <property type="match status" value="1"/>
</dbReference>
<keyword evidence="3 6" id="KW-0812">Transmembrane</keyword>
<evidence type="ECO:0000256" key="3">
    <source>
        <dbReference type="ARBA" id="ARBA00022692"/>
    </source>
</evidence>
<evidence type="ECO:0000313" key="9">
    <source>
        <dbReference type="Proteomes" id="UP000785679"/>
    </source>
</evidence>
<evidence type="ECO:0000256" key="4">
    <source>
        <dbReference type="ARBA" id="ARBA00022989"/>
    </source>
</evidence>
<feature type="transmembrane region" description="Helical" evidence="6">
    <location>
        <begin position="223"/>
        <end position="246"/>
    </location>
</feature>
<keyword evidence="5 6" id="KW-0472">Membrane</keyword>
<dbReference type="InterPro" id="IPR003838">
    <property type="entry name" value="ABC3_permease_C"/>
</dbReference>
<accession>A0A8J8P137</accession>
<keyword evidence="9" id="KW-1185">Reference proteome</keyword>
<feature type="domain" description="ABC3 transporter permease C-terminal" evidence="7">
    <location>
        <begin position="630"/>
        <end position="740"/>
    </location>
</feature>
<feature type="domain" description="ABC3 transporter permease C-terminal" evidence="7">
    <location>
        <begin position="181"/>
        <end position="287"/>
    </location>
</feature>
<protein>
    <recommendedName>
        <fullName evidence="7">ABC3 transporter permease C-terminal domain-containing protein</fullName>
    </recommendedName>
</protein>
<feature type="transmembrane region" description="Helical" evidence="6">
    <location>
        <begin position="372"/>
        <end position="390"/>
    </location>
</feature>
<dbReference type="Pfam" id="PF02687">
    <property type="entry name" value="FtsX"/>
    <property type="match status" value="2"/>
</dbReference>
<evidence type="ECO:0000313" key="8">
    <source>
        <dbReference type="EMBL" id="TNV83874.1"/>
    </source>
</evidence>
<evidence type="ECO:0000259" key="7">
    <source>
        <dbReference type="Pfam" id="PF02687"/>
    </source>
</evidence>
<dbReference type="Proteomes" id="UP000785679">
    <property type="component" value="Unassembled WGS sequence"/>
</dbReference>
<keyword evidence="4 6" id="KW-1133">Transmembrane helix</keyword>
<comment type="caution">
    <text evidence="8">The sequence shown here is derived from an EMBL/GenBank/DDBJ whole genome shotgun (WGS) entry which is preliminary data.</text>
</comment>
<organism evidence="8 9">
    <name type="scientific">Halteria grandinella</name>
    <dbReference type="NCBI Taxonomy" id="5974"/>
    <lineage>
        <taxon>Eukaryota</taxon>
        <taxon>Sar</taxon>
        <taxon>Alveolata</taxon>
        <taxon>Ciliophora</taxon>
        <taxon>Intramacronucleata</taxon>
        <taxon>Spirotrichea</taxon>
        <taxon>Stichotrichia</taxon>
        <taxon>Sporadotrichida</taxon>
        <taxon>Halteriidae</taxon>
        <taxon>Halteria</taxon>
    </lineage>
</organism>
<feature type="transmembrane region" description="Helical" evidence="6">
    <location>
        <begin position="266"/>
        <end position="287"/>
    </location>
</feature>
<dbReference type="EMBL" id="RRYP01003358">
    <property type="protein sequence ID" value="TNV83874.1"/>
    <property type="molecule type" value="Genomic_DNA"/>
</dbReference>
<dbReference type="GO" id="GO:0005886">
    <property type="term" value="C:plasma membrane"/>
    <property type="evidence" value="ECO:0007669"/>
    <property type="project" value="UniProtKB-SubCell"/>
</dbReference>
<sequence>MSKEFQGIDEVDGQVVLVSFAGDQLLSMLKDSYSNLQNDLEIRIPCRAQYLDDTGKLPRVAKDLMSTSTTHRIYFSIETFLPLISLYLPSSIRTQSLEQLLDLPETKSLLQLDYIILNFPEPRLPIYQLPLSDLQAYISSYFLNIFDADNNFASSSNLLPDILSHQQMTNFLSITLTLANIASLAICIILVETLSHIKVMQQKRENGIQRILGRKQGDIKFQIYGEVFILGLSAWIFSIPIVKHIVVYLERRLFGFEILSQNQSPYLELLAIVAIPWITTISSLSQIDHSELTLRMLTDQGRRSYSQNLIQFTPLIVIIFSLCIYYGAPLSLLTLDFKQMSNLLLIMLLTLLYSLSYLLTYISQIFTKRTSTITTLSVALIVFLIIILNLTEQTLIFQHSEKSLIADATITLHERSDSFHPSKLNEELYQLKQEGLIEEYGWVTSEMYRMKEFESVSKITLGDWIERDRVEVSIYGYDQGIGKLLGLAGATSGDIFKSTTLLEELMLSIEHDDKPTVRRNLKISTFVQRLQGFTISKRDLSISFNPSILLNIDQFVQIFELQDLQYERLAFKLPKEVSMTQLMQKFQKVLSPFPFGSYSLKSIRDELPSLLSLDLIRKLFYLLIPLIQGLCFFSQISYQSLLIQNSSHQIKVLRAIGMQKAMILRQYLKISLEEGGFGILGGTLIGLMLGEIVREQQSTMLNIQLRRQIPVLQIIALILLHIICAILSVSLPLRRLFKQQIAHLN</sequence>
<keyword evidence="2" id="KW-1003">Cell membrane</keyword>
<evidence type="ECO:0000256" key="6">
    <source>
        <dbReference type="SAM" id="Phobius"/>
    </source>
</evidence>
<evidence type="ECO:0000256" key="5">
    <source>
        <dbReference type="ARBA" id="ARBA00023136"/>
    </source>
</evidence>
<evidence type="ECO:0000256" key="2">
    <source>
        <dbReference type="ARBA" id="ARBA00022475"/>
    </source>
</evidence>
<dbReference type="AlphaFoldDB" id="A0A8J8P137"/>
<comment type="subcellular location">
    <subcellularLocation>
        <location evidence="1">Cell membrane</location>
        <topology evidence="1">Multi-pass membrane protein</topology>
    </subcellularLocation>
</comment>
<feature type="transmembrane region" description="Helical" evidence="6">
    <location>
        <begin position="340"/>
        <end position="360"/>
    </location>
</feature>
<feature type="transmembrane region" description="Helical" evidence="6">
    <location>
        <begin position="171"/>
        <end position="194"/>
    </location>
</feature>
<reference evidence="8" key="1">
    <citation type="submission" date="2019-06" db="EMBL/GenBank/DDBJ databases">
        <authorList>
            <person name="Zheng W."/>
        </authorList>
    </citation>
    <scope>NUCLEOTIDE SEQUENCE</scope>
    <source>
        <strain evidence="8">QDHG01</strain>
    </source>
</reference>
<feature type="transmembrane region" description="Helical" evidence="6">
    <location>
        <begin position="709"/>
        <end position="731"/>
    </location>
</feature>
<feature type="transmembrane region" description="Helical" evidence="6">
    <location>
        <begin position="308"/>
        <end position="328"/>
    </location>
</feature>
<dbReference type="PANTHER" id="PTHR32522:SF5">
    <property type="entry name" value="ABC3 TRANSPORTER PERMEASE PROTEIN DOMAIN-CONTAINING PROTEIN"/>
    <property type="match status" value="1"/>
</dbReference>
<proteinExistence type="predicted"/>
<evidence type="ECO:0000256" key="1">
    <source>
        <dbReference type="ARBA" id="ARBA00004651"/>
    </source>
</evidence>
<gene>
    <name evidence="8" type="ORF">FGO68_gene14502</name>
</gene>
<name>A0A8J8P137_HALGN</name>